<reference evidence="2" key="1">
    <citation type="submission" date="2021-02" db="EMBL/GenBank/DDBJ databases">
        <authorList>
            <person name="Nieuwenhuis M."/>
            <person name="Van De Peppel L.J.J."/>
        </authorList>
    </citation>
    <scope>NUCLEOTIDE SEQUENCE</scope>
    <source>
        <strain evidence="2">D49</strain>
    </source>
</reference>
<dbReference type="SMART" id="SM00651">
    <property type="entry name" value="Sm"/>
    <property type="match status" value="1"/>
</dbReference>
<dbReference type="InterPro" id="IPR001163">
    <property type="entry name" value="Sm_dom_euk/arc"/>
</dbReference>
<accession>A0A9P7FXB6</accession>
<dbReference type="CDD" id="cd06168">
    <property type="entry name" value="LSMD1"/>
    <property type="match status" value="1"/>
</dbReference>
<sequence length="512" mass="55371">MLSQSVPQAELSQSAPPETATALARLKALLRRIVRVTITDGRIFIGTFAGTDQPLNILLVNAEEYRLGIEENPEGRYVGQIVIPWNLKAIVSLAILAVLVRAADDLTIYTDNALASGWDNWGWGSTVDFAATDLFTGTSSISVVSGAWAALSMKYQNTFSSYAGLRFDLAGAQPDITITVQSTIDGTQSPSIPLSAFGKGQGNWDRITIQAGGSGATYHLDNIILVSSIVVTPQFLSAEPLINDIIALTTVGAVDFSTVSVTLNKQVVKFTDKTTYNPVDTPSKTITYLKLASPLAPGSLSIKAANTTFVHTLPAVQYGSIVQDVKYPINPHIYGVNFPPSANYIQHLGVPMSRWGGNAVTAYNPFGGFTNAGNDWFFENRASDSADDWIGWVKAAGSATVLTVPALDWVAKDASSYSYPKSLYPDQQKFDPYNVDAGNGLFSNGSSITTDPRLAYMPWNTTAAKQWLRSLKNKPTIVNIDNEIEIAHSTHQDMHPTYIFLSAPDSFSDYDS</sequence>
<dbReference type="SUPFAM" id="SSF50182">
    <property type="entry name" value="Sm-like ribonucleoproteins"/>
    <property type="match status" value="1"/>
</dbReference>
<dbReference type="InterPro" id="IPR034110">
    <property type="entry name" value="LSMD1_Sm"/>
</dbReference>
<keyword evidence="3" id="KW-1185">Reference proteome</keyword>
<evidence type="ECO:0000259" key="1">
    <source>
        <dbReference type="SMART" id="SM00651"/>
    </source>
</evidence>
<dbReference type="AlphaFoldDB" id="A0A9P7FXB6"/>
<proteinExistence type="predicted"/>
<protein>
    <recommendedName>
        <fullName evidence="1">Sm domain-containing protein</fullName>
    </recommendedName>
</protein>
<dbReference type="Gene3D" id="2.30.30.100">
    <property type="match status" value="1"/>
</dbReference>
<evidence type="ECO:0000313" key="3">
    <source>
        <dbReference type="Proteomes" id="UP000717328"/>
    </source>
</evidence>
<reference evidence="2" key="2">
    <citation type="submission" date="2021-10" db="EMBL/GenBank/DDBJ databases">
        <title>Phylogenomics reveals ancestral predisposition of the termite-cultivated fungus Termitomyces towards a domesticated lifestyle.</title>
        <authorList>
            <person name="Auxier B."/>
            <person name="Grum-Grzhimaylo A."/>
            <person name="Cardenas M.E."/>
            <person name="Lodge J.D."/>
            <person name="Laessoe T."/>
            <person name="Pedersen O."/>
            <person name="Smith M.E."/>
            <person name="Kuyper T.W."/>
            <person name="Franco-Molano E.A."/>
            <person name="Baroni T.J."/>
            <person name="Aanen D.K."/>
        </authorList>
    </citation>
    <scope>NUCLEOTIDE SEQUENCE</scope>
    <source>
        <strain evidence="2">D49</strain>
    </source>
</reference>
<dbReference type="InterPro" id="IPR010920">
    <property type="entry name" value="LSM_dom_sf"/>
</dbReference>
<dbReference type="Proteomes" id="UP000717328">
    <property type="component" value="Unassembled WGS sequence"/>
</dbReference>
<dbReference type="GO" id="GO:0031417">
    <property type="term" value="C:NatC complex"/>
    <property type="evidence" value="ECO:0007669"/>
    <property type="project" value="InterPro"/>
</dbReference>
<dbReference type="Pfam" id="PF12891">
    <property type="entry name" value="Glyco_hydro_44"/>
    <property type="match status" value="1"/>
</dbReference>
<gene>
    <name evidence="2" type="ORF">H0H81_007682</name>
</gene>
<name>A0A9P7FXB6_9AGAR</name>
<organism evidence="2 3">
    <name type="scientific">Sphagnurus paluster</name>
    <dbReference type="NCBI Taxonomy" id="117069"/>
    <lineage>
        <taxon>Eukaryota</taxon>
        <taxon>Fungi</taxon>
        <taxon>Dikarya</taxon>
        <taxon>Basidiomycota</taxon>
        <taxon>Agaricomycotina</taxon>
        <taxon>Agaricomycetes</taxon>
        <taxon>Agaricomycetidae</taxon>
        <taxon>Agaricales</taxon>
        <taxon>Tricholomatineae</taxon>
        <taxon>Lyophyllaceae</taxon>
        <taxon>Sphagnurus</taxon>
    </lineage>
</organism>
<dbReference type="EMBL" id="JABCKI010005919">
    <property type="protein sequence ID" value="KAG5636552.1"/>
    <property type="molecule type" value="Genomic_DNA"/>
</dbReference>
<comment type="caution">
    <text evidence="2">The sequence shown here is derived from an EMBL/GenBank/DDBJ whole genome shotgun (WGS) entry which is preliminary data.</text>
</comment>
<dbReference type="Gene3D" id="3.20.20.80">
    <property type="entry name" value="Glycosidases"/>
    <property type="match status" value="1"/>
</dbReference>
<dbReference type="Pfam" id="PF01423">
    <property type="entry name" value="LSM"/>
    <property type="match status" value="1"/>
</dbReference>
<dbReference type="InterPro" id="IPR024745">
    <property type="entry name" value="GH44_cat"/>
</dbReference>
<evidence type="ECO:0000313" key="2">
    <source>
        <dbReference type="EMBL" id="KAG5636552.1"/>
    </source>
</evidence>
<feature type="domain" description="Sm" evidence="1">
    <location>
        <begin position="24"/>
        <end position="93"/>
    </location>
</feature>
<dbReference type="OrthoDB" id="3180848at2759"/>
<dbReference type="Gene3D" id="2.60.120.430">
    <property type="entry name" value="Galactose-binding lectin"/>
    <property type="match status" value="1"/>
</dbReference>